<reference evidence="2 3" key="1">
    <citation type="journal article" date="2020" name="Nature">
        <title>Six reference-quality genomes reveal evolution of bat adaptations.</title>
        <authorList>
            <person name="Jebb D."/>
            <person name="Huang Z."/>
            <person name="Pippel M."/>
            <person name="Hughes G.M."/>
            <person name="Lavrichenko K."/>
            <person name="Devanna P."/>
            <person name="Winkler S."/>
            <person name="Jermiin L.S."/>
            <person name="Skirmuntt E.C."/>
            <person name="Katzourakis A."/>
            <person name="Burkitt-Gray L."/>
            <person name="Ray D.A."/>
            <person name="Sullivan K.A.M."/>
            <person name="Roscito J.G."/>
            <person name="Kirilenko B.M."/>
            <person name="Davalos L.M."/>
            <person name="Corthals A.P."/>
            <person name="Power M.L."/>
            <person name="Jones G."/>
            <person name="Ransome R.D."/>
            <person name="Dechmann D.K.N."/>
            <person name="Locatelli A.G."/>
            <person name="Puechmaille S.J."/>
            <person name="Fedrigo O."/>
            <person name="Jarvis E.D."/>
            <person name="Hiller M."/>
            <person name="Vernes S.C."/>
            <person name="Myers E.W."/>
            <person name="Teeling E.C."/>
        </authorList>
    </citation>
    <scope>NUCLEOTIDE SEQUENCE [LARGE SCALE GENOMIC DNA]</scope>
    <source>
        <strain evidence="2">MPipKuh1</strain>
        <tissue evidence="2">Flight muscle</tissue>
    </source>
</reference>
<feature type="region of interest" description="Disordered" evidence="1">
    <location>
        <begin position="652"/>
        <end position="745"/>
    </location>
</feature>
<evidence type="ECO:0000256" key="1">
    <source>
        <dbReference type="SAM" id="MobiDB-lite"/>
    </source>
</evidence>
<feature type="region of interest" description="Disordered" evidence="1">
    <location>
        <begin position="160"/>
        <end position="215"/>
    </location>
</feature>
<name>A0A7J7W360_PIPKU</name>
<dbReference type="AlphaFoldDB" id="A0A7J7W360"/>
<feature type="compositionally biased region" description="Basic and acidic residues" evidence="1">
    <location>
        <begin position="577"/>
        <end position="593"/>
    </location>
</feature>
<dbReference type="Proteomes" id="UP000558488">
    <property type="component" value="Unassembled WGS sequence"/>
</dbReference>
<comment type="caution">
    <text evidence="2">The sequence shown here is derived from an EMBL/GenBank/DDBJ whole genome shotgun (WGS) entry which is preliminary data.</text>
</comment>
<feature type="region of interest" description="Disordered" evidence="1">
    <location>
        <begin position="575"/>
        <end position="597"/>
    </location>
</feature>
<protein>
    <submittedName>
        <fullName evidence="2">Uncharacterized protein</fullName>
    </submittedName>
</protein>
<feature type="compositionally biased region" description="Basic and acidic residues" evidence="1">
    <location>
        <begin position="197"/>
        <end position="208"/>
    </location>
</feature>
<proteinExistence type="predicted"/>
<feature type="compositionally biased region" description="Polar residues" evidence="1">
    <location>
        <begin position="47"/>
        <end position="69"/>
    </location>
</feature>
<evidence type="ECO:0000313" key="3">
    <source>
        <dbReference type="Proteomes" id="UP000558488"/>
    </source>
</evidence>
<feature type="compositionally biased region" description="Polar residues" evidence="1">
    <location>
        <begin position="162"/>
        <end position="175"/>
    </location>
</feature>
<keyword evidence="3" id="KW-1185">Reference proteome</keyword>
<gene>
    <name evidence="2" type="ORF">mPipKuh1_008167</name>
</gene>
<organism evidence="2 3">
    <name type="scientific">Pipistrellus kuhlii</name>
    <name type="common">Kuhl's pipistrelle</name>
    <dbReference type="NCBI Taxonomy" id="59472"/>
    <lineage>
        <taxon>Eukaryota</taxon>
        <taxon>Metazoa</taxon>
        <taxon>Chordata</taxon>
        <taxon>Craniata</taxon>
        <taxon>Vertebrata</taxon>
        <taxon>Euteleostomi</taxon>
        <taxon>Mammalia</taxon>
        <taxon>Eutheria</taxon>
        <taxon>Laurasiatheria</taxon>
        <taxon>Chiroptera</taxon>
        <taxon>Yangochiroptera</taxon>
        <taxon>Vespertilionidae</taxon>
        <taxon>Pipistrellus</taxon>
    </lineage>
</organism>
<dbReference type="EMBL" id="JACAGB010000012">
    <property type="protein sequence ID" value="KAF6331859.1"/>
    <property type="molecule type" value="Genomic_DNA"/>
</dbReference>
<feature type="region of interest" description="Disordered" evidence="1">
    <location>
        <begin position="45"/>
        <end position="116"/>
    </location>
</feature>
<feature type="region of interest" description="Disordered" evidence="1">
    <location>
        <begin position="275"/>
        <end position="294"/>
    </location>
</feature>
<feature type="region of interest" description="Disordered" evidence="1">
    <location>
        <begin position="465"/>
        <end position="493"/>
    </location>
</feature>
<accession>A0A7J7W360</accession>
<sequence length="745" mass="81875">MDPLLPTLIECSPWNEVDTLRTCDLNHLRAKRVAYYESFGITKNDASRNGSQQVSTSSQDTKASPSESPTFVLRGPQKSPPSLAIGKTPLLQEAPRVAPRETEQYLDQRTQQGPWRESYPADLDLHLLEDALVPEAQKLRHVINWARKFLSNAPEVQGLKSPKTSLGLPQSNLCQSPKALGSKRNAHVRSPDSPPLLREDQSSTRTDIHSCSLRPQDNLSGMGLSSECSSFFQKENFLDSQSCAWQGTAVRNEGEGRAAGYPPDRLQQEDHAQHEYNRARGSHIQDPNGDEKLGAQPQLRLTSEESDVSKEASQSLLRHGYFWDPLTDSSEEECLDEPEESKGIPPRGVLGRKCRGFSGIASSPQSESTLMLKTLVPSSVPSSGEILLEAGVREEFTGAVQSSMGTPKDVTVEFRDDISRGEDSIQRLPVGQRMPPYDSSNQKRKESANIGFTLWLPKSGIKHKKKWKPVTTESSGKTLMGGGPRGGLNRSMQSSAKSSLPAIAQRQFDLTHAENYVTPQIASLSRSISEGSFESSMSHGPIAVACGTQSSTRFDQMPPPKLDDGSVQAARAVTRQTTHEKKEKALSSDHPISRDIPNAVLKGSFPLKDVGDSISWRDEPPREPEQEASVLETYFYYLRMLNKIRRLPSKGGSCSLSFQGPRLSESEPVITSAEGKGQSTEASLDRETKEWRDGCESDTALEGEGDICPQGQGCVEEATPEETSFRKPQGNYGMKPKLGKESPEQ</sequence>
<evidence type="ECO:0000313" key="2">
    <source>
        <dbReference type="EMBL" id="KAF6331859.1"/>
    </source>
</evidence>
<feature type="compositionally biased region" description="Basic and acidic residues" evidence="1">
    <location>
        <begin position="683"/>
        <end position="695"/>
    </location>
</feature>